<name>A0ABX8Z311_9BACT</name>
<feature type="transmembrane region" description="Helical" evidence="6">
    <location>
        <begin position="380"/>
        <end position="398"/>
    </location>
</feature>
<evidence type="ECO:0000256" key="1">
    <source>
        <dbReference type="ARBA" id="ARBA00004651"/>
    </source>
</evidence>
<feature type="transmembrane region" description="Helical" evidence="6">
    <location>
        <begin position="56"/>
        <end position="75"/>
    </location>
</feature>
<feature type="transmembrane region" description="Helical" evidence="6">
    <location>
        <begin position="410"/>
        <end position="432"/>
    </location>
</feature>
<reference evidence="8 9" key="1">
    <citation type="submission" date="2021-05" db="EMBL/GenBank/DDBJ databases">
        <title>Ecology and evolution of chlamydial symbionts of arthropods.</title>
        <authorList>
            <person name="Halter T."/>
            <person name="Sixt B.S."/>
            <person name="Toenshoff E.R."/>
            <person name="Koestlbacher S."/>
            <person name="Schulz F."/>
            <person name="Kostanjsek R."/>
            <person name="Collingro A."/>
            <person name="Hendrickx F."/>
            <person name="Horn M."/>
        </authorList>
    </citation>
    <scope>NUCLEOTIDE SEQUENCE [LARGE SCALE GENOMIC DNA]</scope>
    <source>
        <strain evidence="8 9">15C</strain>
    </source>
</reference>
<organism evidence="8 9">
    <name type="scientific">Candidatus Rhabdochlamydia porcellionis</name>
    <dbReference type="NCBI Taxonomy" id="225148"/>
    <lineage>
        <taxon>Bacteria</taxon>
        <taxon>Pseudomonadati</taxon>
        <taxon>Chlamydiota</taxon>
        <taxon>Chlamydiia</taxon>
        <taxon>Parachlamydiales</taxon>
        <taxon>Candidatus Rhabdochlamydiaceae</taxon>
        <taxon>Candidatus Rhabdochlamydia</taxon>
    </lineage>
</organism>
<dbReference type="EMBL" id="CP075585">
    <property type="protein sequence ID" value="QZA58477.1"/>
    <property type="molecule type" value="Genomic_DNA"/>
</dbReference>
<feature type="domain" description="ComEC/Rec2-related protein" evidence="7">
    <location>
        <begin position="221"/>
        <end position="489"/>
    </location>
</feature>
<dbReference type="PANTHER" id="PTHR30619">
    <property type="entry name" value="DNA INTERNALIZATION/COMPETENCE PROTEIN COMEC/REC2"/>
    <property type="match status" value="1"/>
</dbReference>
<feature type="transmembrane region" description="Helical" evidence="6">
    <location>
        <begin position="227"/>
        <end position="246"/>
    </location>
</feature>
<keyword evidence="3 6" id="KW-0812">Transmembrane</keyword>
<evidence type="ECO:0000259" key="7">
    <source>
        <dbReference type="Pfam" id="PF03772"/>
    </source>
</evidence>
<protein>
    <submittedName>
        <fullName evidence="8">Competence protein</fullName>
    </submittedName>
</protein>
<keyword evidence="5 6" id="KW-0472">Membrane</keyword>
<proteinExistence type="predicted"/>
<feature type="transmembrane region" description="Helical" evidence="6">
    <location>
        <begin position="253"/>
        <end position="273"/>
    </location>
</feature>
<dbReference type="InterPro" id="IPR052159">
    <property type="entry name" value="Competence_DNA_uptake"/>
</dbReference>
<dbReference type="Pfam" id="PF03772">
    <property type="entry name" value="Competence"/>
    <property type="match status" value="1"/>
</dbReference>
<feature type="transmembrane region" description="Helical" evidence="6">
    <location>
        <begin position="20"/>
        <end position="49"/>
    </location>
</feature>
<sequence length="503" mass="57341">MFLNIYQAYCNFWLKHPALLIGVSLLIGSACCLGFQFYYLVVLAALILTTRKNLKLFCLTTIAILISFVSILFRYPEITLTSEKTLGVGKFKPQSIKMVCSPFYRSLLYQGTLIDFQTKEQTYHNIPCSIYLPIYGKRPVCDAIYEIEGTLQQKSSHLFVLKPTKKKPWKRKAPFLSLIEWRFSAKQLISKYIHKQVSDQTTAVFLSALVTGQVDERLLTMQFGKLGLQHLLVISGFHFALLAYLLRSVFSCLLPYKITALMTLLCLSFYYVFLGDSPSIQRAYIAIATLLTGELIGYPSSGLNAIGLGLMFELFVSPLSILELGFQLTFLCTLAILLLYQPTENLLSYFLPKRTEKERKEMPLIDKYAYSVLHLLRSSFSVNIAVHIATVPLLLYLFHQFPLLSIVYNLFFPYCVALSCILLFPSLILYFIPKVCSFIFKLNELFSTSILHITSYPPLKLQFSLRTDVITPTMLCLYLTVLFLGAIAFHEKNSLQKTSNLIF</sequence>
<evidence type="ECO:0000256" key="4">
    <source>
        <dbReference type="ARBA" id="ARBA00022989"/>
    </source>
</evidence>
<comment type="subcellular location">
    <subcellularLocation>
        <location evidence="1">Cell membrane</location>
        <topology evidence="1">Multi-pass membrane protein</topology>
    </subcellularLocation>
</comment>
<accession>A0ABX8Z311</accession>
<dbReference type="PANTHER" id="PTHR30619:SF7">
    <property type="entry name" value="BETA-LACTAMASE DOMAIN PROTEIN"/>
    <property type="match status" value="1"/>
</dbReference>
<keyword evidence="9" id="KW-1185">Reference proteome</keyword>
<keyword evidence="2" id="KW-1003">Cell membrane</keyword>
<dbReference type="InterPro" id="IPR004477">
    <property type="entry name" value="ComEC_N"/>
</dbReference>
<dbReference type="Proteomes" id="UP000822862">
    <property type="component" value="Chromosome"/>
</dbReference>
<keyword evidence="4 6" id="KW-1133">Transmembrane helix</keyword>
<evidence type="ECO:0000256" key="6">
    <source>
        <dbReference type="SAM" id="Phobius"/>
    </source>
</evidence>
<dbReference type="NCBIfam" id="TIGR00360">
    <property type="entry name" value="ComEC_N-term"/>
    <property type="match status" value="1"/>
</dbReference>
<evidence type="ECO:0000256" key="3">
    <source>
        <dbReference type="ARBA" id="ARBA00022692"/>
    </source>
</evidence>
<gene>
    <name evidence="8" type="ORF">RHAB15C_0000351</name>
</gene>
<evidence type="ECO:0000313" key="8">
    <source>
        <dbReference type="EMBL" id="QZA58477.1"/>
    </source>
</evidence>
<feature type="transmembrane region" description="Helical" evidence="6">
    <location>
        <begin position="310"/>
        <end position="340"/>
    </location>
</feature>
<evidence type="ECO:0000256" key="5">
    <source>
        <dbReference type="ARBA" id="ARBA00023136"/>
    </source>
</evidence>
<evidence type="ECO:0000256" key="2">
    <source>
        <dbReference type="ARBA" id="ARBA00022475"/>
    </source>
</evidence>
<evidence type="ECO:0000313" key="9">
    <source>
        <dbReference type="Proteomes" id="UP000822862"/>
    </source>
</evidence>
<feature type="transmembrane region" description="Helical" evidence="6">
    <location>
        <begin position="469"/>
        <end position="489"/>
    </location>
</feature>